<comment type="caution">
    <text evidence="1">The sequence shown here is derived from an EMBL/GenBank/DDBJ whole genome shotgun (WGS) entry which is preliminary data.</text>
</comment>
<gene>
    <name evidence="1" type="ORF">E2562_010707</name>
</gene>
<reference evidence="1 2" key="1">
    <citation type="submission" date="2019-11" db="EMBL/GenBank/DDBJ databases">
        <title>Whole genome sequence of Oryza granulata.</title>
        <authorList>
            <person name="Li W."/>
        </authorList>
    </citation>
    <scope>NUCLEOTIDE SEQUENCE [LARGE SCALE GENOMIC DNA]</scope>
    <source>
        <strain evidence="2">cv. Menghai</strain>
        <tissue evidence="1">Leaf</tissue>
    </source>
</reference>
<evidence type="ECO:0000313" key="2">
    <source>
        <dbReference type="Proteomes" id="UP000479710"/>
    </source>
</evidence>
<organism evidence="1 2">
    <name type="scientific">Oryza meyeriana var. granulata</name>
    <dbReference type="NCBI Taxonomy" id="110450"/>
    <lineage>
        <taxon>Eukaryota</taxon>
        <taxon>Viridiplantae</taxon>
        <taxon>Streptophyta</taxon>
        <taxon>Embryophyta</taxon>
        <taxon>Tracheophyta</taxon>
        <taxon>Spermatophyta</taxon>
        <taxon>Magnoliopsida</taxon>
        <taxon>Liliopsida</taxon>
        <taxon>Poales</taxon>
        <taxon>Poaceae</taxon>
        <taxon>BOP clade</taxon>
        <taxon>Oryzoideae</taxon>
        <taxon>Oryzeae</taxon>
        <taxon>Oryzinae</taxon>
        <taxon>Oryza</taxon>
        <taxon>Oryza meyeriana</taxon>
    </lineage>
</organism>
<keyword evidence="2" id="KW-1185">Reference proteome</keyword>
<name>A0A6G1EW86_9ORYZ</name>
<proteinExistence type="predicted"/>
<sequence length="118" mass="13223">MGQRQGRSADPSSFMRIFWMNDSNELSSAHTKIRTTGQGRMDDSYHNQSNAGMAGGSYLTLATSLALANPDFNILLNKFSRRSLNVLESYQQEKLGQMVLSLTDNRWDSVSASYYSRA</sequence>
<protein>
    <submittedName>
        <fullName evidence="1">Uncharacterized protein</fullName>
    </submittedName>
</protein>
<dbReference type="AlphaFoldDB" id="A0A6G1EW86"/>
<accession>A0A6G1EW86</accession>
<evidence type="ECO:0000313" key="1">
    <source>
        <dbReference type="EMBL" id="KAF0928849.1"/>
    </source>
</evidence>
<dbReference type="Proteomes" id="UP000479710">
    <property type="component" value="Unassembled WGS sequence"/>
</dbReference>
<dbReference type="EMBL" id="SPHZ02000002">
    <property type="protein sequence ID" value="KAF0928849.1"/>
    <property type="molecule type" value="Genomic_DNA"/>
</dbReference>